<dbReference type="Gene3D" id="3.90.330.10">
    <property type="entry name" value="Nitrile hydratase alpha /Thiocyanate hydrolase gamma"/>
    <property type="match status" value="1"/>
</dbReference>
<evidence type="ECO:0000313" key="3">
    <source>
        <dbReference type="EMBL" id="BAF60537.1"/>
    </source>
</evidence>
<dbReference type="Pfam" id="PF02979">
    <property type="entry name" value="NHase_alpha"/>
    <property type="match status" value="1"/>
</dbReference>
<name>A5CZP6_PELTS</name>
<dbReference type="InterPro" id="IPR004232">
    <property type="entry name" value="CN_Hdrtase_a/SCN_Hdrlase_g"/>
</dbReference>
<evidence type="ECO:0000313" key="4">
    <source>
        <dbReference type="Proteomes" id="UP000006556"/>
    </source>
</evidence>
<dbReference type="InterPro" id="IPR022513">
    <property type="entry name" value="TOMM_pelo"/>
</dbReference>
<keyword evidence="4" id="KW-1185">Reference proteome</keyword>
<dbReference type="InterPro" id="IPR036648">
    <property type="entry name" value="CN_Hdrase_a/SCN_Hdrase_g_sf"/>
</dbReference>
<sequence length="86" mass="9537">MLDNPKEALGQLGVQVPEEVEVKVVEEPARVLYLVLPVNPEEQLLNDEQLDSVAGGGYNNFQVPPQCGVDCPAVRCPMRCETWMKI</sequence>
<dbReference type="AlphaFoldDB" id="A5CZP6"/>
<dbReference type="Proteomes" id="UP000006556">
    <property type="component" value="Chromosome"/>
</dbReference>
<dbReference type="GO" id="GO:0003824">
    <property type="term" value="F:catalytic activity"/>
    <property type="evidence" value="ECO:0007669"/>
    <property type="project" value="InterPro"/>
</dbReference>
<evidence type="ECO:0000259" key="2">
    <source>
        <dbReference type="Pfam" id="PF02979"/>
    </source>
</evidence>
<dbReference type="NCBIfam" id="TIGR03793">
    <property type="entry name" value="leader_NHLP"/>
    <property type="match status" value="1"/>
</dbReference>
<dbReference type="HOGENOM" id="CLU_2495126_0_0_9"/>
<dbReference type="KEGG" id="pth:PTH_2356"/>
<keyword evidence="1" id="KW-0479">Metal-binding</keyword>
<dbReference type="EMBL" id="AP009389">
    <property type="protein sequence ID" value="BAF60537.1"/>
    <property type="molecule type" value="Genomic_DNA"/>
</dbReference>
<accession>A5CZP6</accession>
<reference evidence="4" key="1">
    <citation type="journal article" date="2008" name="Genome Res.">
        <title>The genome of Pelotomaculum thermopropionicum reveals niche-associated evolution in anaerobic microbiota.</title>
        <authorList>
            <person name="Kosaka T."/>
            <person name="Kato S."/>
            <person name="Shimoyama T."/>
            <person name="Ishii S."/>
            <person name="Abe T."/>
            <person name="Watanabe K."/>
        </authorList>
    </citation>
    <scope>NUCLEOTIDE SEQUENCE [LARGE SCALE GENOMIC DNA]</scope>
    <source>
        <strain evidence="4">DSM 13744 / JCM 10971 / SI</strain>
    </source>
</reference>
<dbReference type="GO" id="GO:0046914">
    <property type="term" value="F:transition metal ion binding"/>
    <property type="evidence" value="ECO:0007669"/>
    <property type="project" value="InterPro"/>
</dbReference>
<dbReference type="SUPFAM" id="SSF56209">
    <property type="entry name" value="Nitrile hydratase alpha chain"/>
    <property type="match status" value="1"/>
</dbReference>
<organism evidence="3 4">
    <name type="scientific">Pelotomaculum thermopropionicum (strain DSM 13744 / JCM 10971 / SI)</name>
    <dbReference type="NCBI Taxonomy" id="370438"/>
    <lineage>
        <taxon>Bacteria</taxon>
        <taxon>Bacillati</taxon>
        <taxon>Bacillota</taxon>
        <taxon>Clostridia</taxon>
        <taxon>Eubacteriales</taxon>
        <taxon>Desulfotomaculaceae</taxon>
        <taxon>Pelotomaculum</taxon>
    </lineage>
</organism>
<evidence type="ECO:0000256" key="1">
    <source>
        <dbReference type="ARBA" id="ARBA00022723"/>
    </source>
</evidence>
<proteinExistence type="predicted"/>
<gene>
    <name evidence="3" type="ordered locus">PTH_2356</name>
</gene>
<feature type="domain" description="Nitrile hydratase alpha/Thiocyanate hydrolase gamma" evidence="2">
    <location>
        <begin position="3"/>
        <end position="50"/>
    </location>
</feature>
<protein>
    <recommendedName>
        <fullName evidence="2">Nitrile hydratase alpha/Thiocyanate hydrolase gamma domain-containing protein</fullName>
    </recommendedName>
</protein>